<dbReference type="InterPro" id="IPR050641">
    <property type="entry name" value="RIFMO-like"/>
</dbReference>
<dbReference type="Proteomes" id="UP000248961">
    <property type="component" value="Unassembled WGS sequence"/>
</dbReference>
<evidence type="ECO:0000256" key="1">
    <source>
        <dbReference type="ARBA" id="ARBA00022630"/>
    </source>
</evidence>
<dbReference type="Gene3D" id="3.50.50.60">
    <property type="entry name" value="FAD/NAD(P)-binding domain"/>
    <property type="match status" value="1"/>
</dbReference>
<feature type="domain" description="FAD-binding" evidence="4">
    <location>
        <begin position="3"/>
        <end position="335"/>
    </location>
</feature>
<dbReference type="SUPFAM" id="SSF51905">
    <property type="entry name" value="FAD/NAD(P)-binding domain"/>
    <property type="match status" value="1"/>
</dbReference>
<reference evidence="5 6" key="1">
    <citation type="submission" date="2018-02" db="EMBL/GenBank/DDBJ databases">
        <title>The genomes of Aspergillus section Nigri reveals drivers in fungal speciation.</title>
        <authorList>
            <consortium name="DOE Joint Genome Institute"/>
            <person name="Vesth T.C."/>
            <person name="Nybo J."/>
            <person name="Theobald S."/>
            <person name="Brandl J."/>
            <person name="Frisvad J.C."/>
            <person name="Nielsen K.F."/>
            <person name="Lyhne E.K."/>
            <person name="Kogle M.E."/>
            <person name="Kuo A."/>
            <person name="Riley R."/>
            <person name="Clum A."/>
            <person name="Nolan M."/>
            <person name="Lipzen A."/>
            <person name="Salamov A."/>
            <person name="Henrissat B."/>
            <person name="Wiebenga A."/>
            <person name="De vries R.P."/>
            <person name="Grigoriev I.V."/>
            <person name="Mortensen U.H."/>
            <person name="Andersen M.R."/>
            <person name="Baker S.E."/>
        </authorList>
    </citation>
    <scope>NUCLEOTIDE SEQUENCE [LARGE SCALE GENOMIC DNA]</scope>
    <source>
        <strain evidence="5 6">CBS 101889</strain>
    </source>
</reference>
<dbReference type="PANTHER" id="PTHR43004:SF21">
    <property type="entry name" value="FAD-BINDING DOMAIN-CONTAINING PROTEIN-RELATED"/>
    <property type="match status" value="1"/>
</dbReference>
<dbReference type="Gene3D" id="3.30.9.10">
    <property type="entry name" value="D-Amino Acid Oxidase, subunit A, domain 2"/>
    <property type="match status" value="1"/>
</dbReference>
<dbReference type="PANTHER" id="PTHR43004">
    <property type="entry name" value="TRK SYSTEM POTASSIUM UPTAKE PROTEIN"/>
    <property type="match status" value="1"/>
</dbReference>
<dbReference type="RefSeq" id="XP_025549873.1">
    <property type="nucleotide sequence ID" value="XM_025697752.1"/>
</dbReference>
<dbReference type="EMBL" id="KZ824293">
    <property type="protein sequence ID" value="RAL10719.1"/>
    <property type="molecule type" value="Genomic_DNA"/>
</dbReference>
<organism evidence="5 6">
    <name type="scientific">Aspergillus homomorphus (strain CBS 101889)</name>
    <dbReference type="NCBI Taxonomy" id="1450537"/>
    <lineage>
        <taxon>Eukaryota</taxon>
        <taxon>Fungi</taxon>
        <taxon>Dikarya</taxon>
        <taxon>Ascomycota</taxon>
        <taxon>Pezizomycotina</taxon>
        <taxon>Eurotiomycetes</taxon>
        <taxon>Eurotiomycetidae</taxon>
        <taxon>Eurotiales</taxon>
        <taxon>Aspergillaceae</taxon>
        <taxon>Aspergillus</taxon>
        <taxon>Aspergillus subgen. Circumdati</taxon>
    </lineage>
</organism>
<dbReference type="AlphaFoldDB" id="A0A395HTA1"/>
<keyword evidence="2" id="KW-0274">FAD</keyword>
<dbReference type="GeneID" id="37202041"/>
<dbReference type="Pfam" id="PF01494">
    <property type="entry name" value="FAD_binding_3"/>
    <property type="match status" value="1"/>
</dbReference>
<keyword evidence="1" id="KW-0285">Flavoprotein</keyword>
<evidence type="ECO:0000313" key="6">
    <source>
        <dbReference type="Proteomes" id="UP000248961"/>
    </source>
</evidence>
<name>A0A395HTA1_ASPHC</name>
<dbReference type="InterPro" id="IPR036188">
    <property type="entry name" value="FAD/NAD-bd_sf"/>
</dbReference>
<proteinExistence type="predicted"/>
<evidence type="ECO:0000259" key="4">
    <source>
        <dbReference type="Pfam" id="PF01494"/>
    </source>
</evidence>
<dbReference type="VEuPathDB" id="FungiDB:BO97DRAFT_435838"/>
<sequence length="544" mass="60583">MDLTNCRSMEILRVMGLADDYRAQEGSVPASTDFDSQFVTRIIGEESKLLGTWHVPCVTTQRESIRQTNDGTQAAEPSQRCSQVIFEAWMRKLILKQASAGSAMQTRFGWKYLHHSEDETGVWATFLDAEQGVQHRVRSRYLVGTDGGGSRVRGSAGIRMLGGPMPIRFYLVHFRSQELARSFPFGRCWHIFSTNGGFVLDQDDKDTFTAHFPVHLLPEGAIDPKEVVYRALGGPGPGEKAVVQIDEILVHSAWTPNFSITENYISAGGRVVLAGDAAHRTPPHGGYGLNSGLADAFDLAWRLAALTQSPTPYGGPLLLQSYTLDRRPCMIRALSRSHRHLVEHLKLAAMFPRPVGLLERQDTEAVALRTKIREFLEMSGPETLDRGVEMDLRYYSFGVWGDEDIYNDEGPWEAERYVPSTRPGRRVPHVFLQGSKSIYDEFGPAWSLVHFVEDSGHSGAKDKSAPAVTAETFVAVAAKFGMPLKLVKLVNETHAHRVWGRSLVLVRPDTHAAWRGNVLLQEICLSLTHLLLSLLIVTPIRPSF</sequence>
<accession>A0A395HTA1</accession>
<dbReference type="Gene3D" id="3.40.30.120">
    <property type="match status" value="1"/>
</dbReference>
<dbReference type="OrthoDB" id="2096480at2759"/>
<evidence type="ECO:0000313" key="5">
    <source>
        <dbReference type="EMBL" id="RAL10719.1"/>
    </source>
</evidence>
<gene>
    <name evidence="5" type="ORF">BO97DRAFT_435838</name>
</gene>
<dbReference type="STRING" id="1450537.A0A395HTA1"/>
<dbReference type="GO" id="GO:0016709">
    <property type="term" value="F:oxidoreductase activity, acting on paired donors, with incorporation or reduction of molecular oxygen, NAD(P)H as one donor, and incorporation of one atom of oxygen"/>
    <property type="evidence" value="ECO:0007669"/>
    <property type="project" value="UniProtKB-ARBA"/>
</dbReference>
<keyword evidence="6" id="KW-1185">Reference proteome</keyword>
<dbReference type="GO" id="GO:0071949">
    <property type="term" value="F:FAD binding"/>
    <property type="evidence" value="ECO:0007669"/>
    <property type="project" value="InterPro"/>
</dbReference>
<protein>
    <submittedName>
        <fullName evidence="5">FAD/NAD(P)-binding domain-containing protein</fullName>
    </submittedName>
</protein>
<keyword evidence="3" id="KW-0560">Oxidoreductase</keyword>
<evidence type="ECO:0000256" key="3">
    <source>
        <dbReference type="ARBA" id="ARBA00023002"/>
    </source>
</evidence>
<dbReference type="PRINTS" id="PR00420">
    <property type="entry name" value="RNGMNOXGNASE"/>
</dbReference>
<dbReference type="InterPro" id="IPR002938">
    <property type="entry name" value="FAD-bd"/>
</dbReference>
<evidence type="ECO:0000256" key="2">
    <source>
        <dbReference type="ARBA" id="ARBA00022827"/>
    </source>
</evidence>